<evidence type="ECO:0000256" key="14">
    <source>
        <dbReference type="SAM" id="Phobius"/>
    </source>
</evidence>
<comment type="similarity">
    <text evidence="3">Belongs to the ATPase A chain family.</text>
</comment>
<comment type="function">
    <text evidence="1">Mitochondrial membrane ATP synthase (F(1)F(0) ATP synthase or Complex V) produces ATP from ADP in the presence of a proton gradient across the membrane which is generated by electron transport complexes of the respiratory chain. F-type ATPases consist of two structural domains, F(1) - containing the extramembraneous catalytic core and F(0) - containing the membrane proton channel, linked together by a central stalk and a peripheral stalk. During catalysis, ATP synthesis in the catalytic domain of F(1) is coupled via a rotary mechanism of the central stalk subunits to proton translocation. Key component of the proton channel; it may play a direct role in the translocation of protons across the membrane.</text>
</comment>
<protein>
    <recommendedName>
        <fullName evidence="13">F-ATPase protein 6</fullName>
    </recommendedName>
</protein>
<dbReference type="InterPro" id="IPR035908">
    <property type="entry name" value="F0_ATP_A_sf"/>
</dbReference>
<evidence type="ECO:0000256" key="2">
    <source>
        <dbReference type="ARBA" id="ARBA00004141"/>
    </source>
</evidence>
<reference evidence="15" key="1">
    <citation type="submission" date="2021-08" db="EMBL/GenBank/DDBJ databases">
        <title>WGS assembly of Ceratopteris richardii.</title>
        <authorList>
            <person name="Marchant D.B."/>
            <person name="Chen G."/>
            <person name="Jenkins J."/>
            <person name="Shu S."/>
            <person name="Leebens-Mack J."/>
            <person name="Grimwood J."/>
            <person name="Schmutz J."/>
            <person name="Soltis P."/>
            <person name="Soltis D."/>
            <person name="Chen Z.-H."/>
        </authorList>
    </citation>
    <scope>NUCLEOTIDE SEQUENCE</scope>
    <source>
        <strain evidence="15">Whitten #5841</strain>
        <tissue evidence="15">Leaf</tissue>
    </source>
</reference>
<keyword evidence="10" id="KW-0406">Ion transport</keyword>
<name>A0A8T2RJC8_CERRI</name>
<evidence type="ECO:0000256" key="7">
    <source>
        <dbReference type="ARBA" id="ARBA00022692"/>
    </source>
</evidence>
<accession>A0A8T2RJC8</accession>
<comment type="caution">
    <text evidence="15">The sequence shown here is derived from an EMBL/GenBank/DDBJ whole genome shotgun (WGS) entry which is preliminary data.</text>
</comment>
<keyword evidence="8" id="KW-0375">Hydrogen ion transport</keyword>
<dbReference type="PANTHER" id="PTHR11410">
    <property type="entry name" value="ATP SYNTHASE SUBUNIT A"/>
    <property type="match status" value="1"/>
</dbReference>
<evidence type="ECO:0000256" key="11">
    <source>
        <dbReference type="ARBA" id="ARBA00023136"/>
    </source>
</evidence>
<evidence type="ECO:0000256" key="3">
    <source>
        <dbReference type="ARBA" id="ARBA00006810"/>
    </source>
</evidence>
<dbReference type="EMBL" id="CM035431">
    <property type="protein sequence ID" value="KAH7295934.1"/>
    <property type="molecule type" value="Genomic_DNA"/>
</dbReference>
<keyword evidence="16" id="KW-1185">Reference proteome</keyword>
<feature type="transmembrane region" description="Helical" evidence="14">
    <location>
        <begin position="21"/>
        <end position="48"/>
    </location>
</feature>
<evidence type="ECO:0000313" key="16">
    <source>
        <dbReference type="Proteomes" id="UP000825935"/>
    </source>
</evidence>
<organism evidence="15 16">
    <name type="scientific">Ceratopteris richardii</name>
    <name type="common">Triangle waterfern</name>
    <dbReference type="NCBI Taxonomy" id="49495"/>
    <lineage>
        <taxon>Eukaryota</taxon>
        <taxon>Viridiplantae</taxon>
        <taxon>Streptophyta</taxon>
        <taxon>Embryophyta</taxon>
        <taxon>Tracheophyta</taxon>
        <taxon>Polypodiopsida</taxon>
        <taxon>Polypodiidae</taxon>
        <taxon>Polypodiales</taxon>
        <taxon>Pteridineae</taxon>
        <taxon>Pteridaceae</taxon>
        <taxon>Parkerioideae</taxon>
        <taxon>Ceratopteris</taxon>
    </lineage>
</organism>
<evidence type="ECO:0000256" key="4">
    <source>
        <dbReference type="ARBA" id="ARBA00011648"/>
    </source>
</evidence>
<dbReference type="PANTHER" id="PTHR11410:SF0">
    <property type="entry name" value="ATP SYNTHASE SUBUNIT A"/>
    <property type="match status" value="1"/>
</dbReference>
<dbReference type="AlphaFoldDB" id="A0A8T2RJC8"/>
<evidence type="ECO:0000256" key="6">
    <source>
        <dbReference type="ARBA" id="ARBA00022547"/>
    </source>
</evidence>
<keyword evidence="11 14" id="KW-0472">Membrane</keyword>
<dbReference type="SUPFAM" id="SSF81336">
    <property type="entry name" value="F1F0 ATP synthase subunit A"/>
    <property type="match status" value="1"/>
</dbReference>
<evidence type="ECO:0000256" key="13">
    <source>
        <dbReference type="ARBA" id="ARBA00032954"/>
    </source>
</evidence>
<evidence type="ECO:0000256" key="12">
    <source>
        <dbReference type="ARBA" id="ARBA00023310"/>
    </source>
</evidence>
<evidence type="ECO:0000313" key="15">
    <source>
        <dbReference type="EMBL" id="KAH7295934.1"/>
    </source>
</evidence>
<keyword evidence="7 14" id="KW-0812">Transmembrane</keyword>
<feature type="transmembrane region" description="Helical" evidence="14">
    <location>
        <begin position="68"/>
        <end position="99"/>
    </location>
</feature>
<dbReference type="Gene3D" id="1.20.120.220">
    <property type="entry name" value="ATP synthase, F0 complex, subunit A"/>
    <property type="match status" value="1"/>
</dbReference>
<evidence type="ECO:0000256" key="9">
    <source>
        <dbReference type="ARBA" id="ARBA00022989"/>
    </source>
</evidence>
<feature type="transmembrane region" description="Helical" evidence="14">
    <location>
        <begin position="120"/>
        <end position="141"/>
    </location>
</feature>
<evidence type="ECO:0000256" key="10">
    <source>
        <dbReference type="ARBA" id="ARBA00023065"/>
    </source>
</evidence>
<dbReference type="Pfam" id="PF00119">
    <property type="entry name" value="ATP-synt_A"/>
    <property type="match status" value="1"/>
</dbReference>
<dbReference type="Proteomes" id="UP000825935">
    <property type="component" value="Chromosome 26"/>
</dbReference>
<comment type="subcellular location">
    <subcellularLocation>
        <location evidence="2">Membrane</location>
        <topology evidence="2">Multi-pass membrane protein</topology>
    </subcellularLocation>
</comment>
<keyword evidence="5" id="KW-0813">Transport</keyword>
<dbReference type="GO" id="GO:0046933">
    <property type="term" value="F:proton-transporting ATP synthase activity, rotational mechanism"/>
    <property type="evidence" value="ECO:0007669"/>
    <property type="project" value="TreeGrafter"/>
</dbReference>
<gene>
    <name evidence="15" type="ORF">KP509_26G000100</name>
</gene>
<keyword evidence="12" id="KW-0066">ATP synthesis</keyword>
<dbReference type="InterPro" id="IPR000568">
    <property type="entry name" value="ATP_synth_F0_asu"/>
</dbReference>
<keyword evidence="9 14" id="KW-1133">Transmembrane helix</keyword>
<comment type="subunit">
    <text evidence="4">F-type ATPases have 2 components, CF(1) - the catalytic core - and CF(0) - the membrane proton channel. CF(1) has five subunits: alpha(3), beta(3), gamma(1), delta(1), epsilon(1). CF(0) has three main subunits: a, b and c.</text>
</comment>
<keyword evidence="6" id="KW-0138">CF(0)</keyword>
<sequence length="155" mass="16755">MTYSPPEQFAIIPLIPIHIGNLYLSFINSSLSMLPTLGLILLLVHLVTSNGGHLIPNACPFLPPGVPLLLAPFLVLLEVISYCFRALSLGICLFANMMAGHSLVKISSGFAWTMLSMRGILLLAHLVPLSIVFALTAYVSIIPTCIHLNDAINLH</sequence>
<proteinExistence type="inferred from homology"/>
<dbReference type="GO" id="GO:0045259">
    <property type="term" value="C:proton-transporting ATP synthase complex"/>
    <property type="evidence" value="ECO:0007669"/>
    <property type="project" value="UniProtKB-KW"/>
</dbReference>
<dbReference type="InterPro" id="IPR045083">
    <property type="entry name" value="ATP_synth_F0_asu_bact/mt"/>
</dbReference>
<evidence type="ECO:0000256" key="8">
    <source>
        <dbReference type="ARBA" id="ARBA00022781"/>
    </source>
</evidence>
<evidence type="ECO:0000256" key="1">
    <source>
        <dbReference type="ARBA" id="ARBA00002070"/>
    </source>
</evidence>
<evidence type="ECO:0000256" key="5">
    <source>
        <dbReference type="ARBA" id="ARBA00022448"/>
    </source>
</evidence>
<dbReference type="OrthoDB" id="5976622at2759"/>